<dbReference type="InterPro" id="IPR016039">
    <property type="entry name" value="Thiolase-like"/>
</dbReference>
<keyword evidence="4" id="KW-1185">Reference proteome</keyword>
<dbReference type="AlphaFoldDB" id="A0A5J9WCP2"/>
<dbReference type="PANTHER" id="PTHR11877">
    <property type="entry name" value="HYDROXYMETHYLGLUTARYL-COA SYNTHASE"/>
    <property type="match status" value="1"/>
</dbReference>
<dbReference type="Gramene" id="TVU45736">
    <property type="protein sequence ID" value="TVU45736"/>
    <property type="gene ID" value="EJB05_05234"/>
</dbReference>
<organism evidence="3 4">
    <name type="scientific">Eragrostis curvula</name>
    <name type="common">weeping love grass</name>
    <dbReference type="NCBI Taxonomy" id="38414"/>
    <lineage>
        <taxon>Eukaryota</taxon>
        <taxon>Viridiplantae</taxon>
        <taxon>Streptophyta</taxon>
        <taxon>Embryophyta</taxon>
        <taxon>Tracheophyta</taxon>
        <taxon>Spermatophyta</taxon>
        <taxon>Magnoliopsida</taxon>
        <taxon>Liliopsida</taxon>
        <taxon>Poales</taxon>
        <taxon>Poaceae</taxon>
        <taxon>PACMAD clade</taxon>
        <taxon>Chloridoideae</taxon>
        <taxon>Eragrostideae</taxon>
        <taxon>Eragrostidinae</taxon>
        <taxon>Eragrostis</taxon>
    </lineage>
</organism>
<dbReference type="GO" id="GO:0030639">
    <property type="term" value="P:polyketide biosynthetic process"/>
    <property type="evidence" value="ECO:0007669"/>
    <property type="project" value="TreeGrafter"/>
</dbReference>
<proteinExistence type="inferred from homology"/>
<dbReference type="SUPFAM" id="SSF53901">
    <property type="entry name" value="Thiolase-like"/>
    <property type="match status" value="1"/>
</dbReference>
<reference evidence="3 4" key="1">
    <citation type="journal article" date="2019" name="Sci. Rep.">
        <title>A high-quality genome of Eragrostis curvula grass provides insights into Poaceae evolution and supports new strategies to enhance forage quality.</title>
        <authorList>
            <person name="Carballo J."/>
            <person name="Santos B.A.C.M."/>
            <person name="Zappacosta D."/>
            <person name="Garbus I."/>
            <person name="Selva J.P."/>
            <person name="Gallo C.A."/>
            <person name="Diaz A."/>
            <person name="Albertini E."/>
            <person name="Caccamo M."/>
            <person name="Echenique V."/>
        </authorList>
    </citation>
    <scope>NUCLEOTIDE SEQUENCE [LARGE SCALE GENOMIC DNA]</scope>
    <source>
        <strain evidence="4">cv. Victoria</strain>
        <tissue evidence="3">Leaf</tissue>
    </source>
</reference>
<evidence type="ECO:0000256" key="1">
    <source>
        <dbReference type="ARBA" id="ARBA00005531"/>
    </source>
</evidence>
<feature type="domain" description="Chalcone/stilbene synthase N-terminal" evidence="2">
    <location>
        <begin position="12"/>
        <end position="201"/>
    </location>
</feature>
<dbReference type="OrthoDB" id="679891at2759"/>
<sequence>MRSLLGNQLMANIRRAQRADGPASVLGIGTANPRANCVRQDDYADYYFRVTKSEHLTDTLKAKLKRICTYGRKRDKSAIKKRYFHHDEAVLDAHPEFLDRAAPSLDARLDILAGAVPELASAAAAKAIAEWGRPASDITHLVVATYSGAHMPGADHRLASLLGLRPTVRRTMLYMNGCTSGSAALRIAKDIAENERGARVLKY</sequence>
<dbReference type="GO" id="GO:0016747">
    <property type="term" value="F:acyltransferase activity, transferring groups other than amino-acyl groups"/>
    <property type="evidence" value="ECO:0007669"/>
    <property type="project" value="InterPro"/>
</dbReference>
<dbReference type="Gene3D" id="3.40.47.10">
    <property type="match status" value="1"/>
</dbReference>
<feature type="non-terminal residue" evidence="3">
    <location>
        <position position="1"/>
    </location>
</feature>
<protein>
    <recommendedName>
        <fullName evidence="2">Chalcone/stilbene synthase N-terminal domain-containing protein</fullName>
    </recommendedName>
</protein>
<dbReference type="EMBL" id="RWGY01000004">
    <property type="protein sequence ID" value="TVU45736.1"/>
    <property type="molecule type" value="Genomic_DNA"/>
</dbReference>
<dbReference type="PANTHER" id="PTHR11877:SF29">
    <property type="entry name" value="TYPE III POLYKETIDE SYNTHASE B"/>
    <property type="match status" value="1"/>
</dbReference>
<evidence type="ECO:0000259" key="2">
    <source>
        <dbReference type="Pfam" id="PF00195"/>
    </source>
</evidence>
<accession>A0A5J9WCP2</accession>
<evidence type="ECO:0000313" key="4">
    <source>
        <dbReference type="Proteomes" id="UP000324897"/>
    </source>
</evidence>
<comment type="similarity">
    <text evidence="1">Belongs to the thiolase-like superfamily. Chalcone/stilbene synthases family.</text>
</comment>
<dbReference type="Pfam" id="PF00195">
    <property type="entry name" value="Chal_sti_synt_N"/>
    <property type="match status" value="1"/>
</dbReference>
<name>A0A5J9WCP2_9POAL</name>
<dbReference type="FunFam" id="3.40.47.10:FF:000025">
    <property type="entry name" value="Chalcone synthase 2"/>
    <property type="match status" value="1"/>
</dbReference>
<gene>
    <name evidence="3" type="ORF">EJB05_05234</name>
</gene>
<evidence type="ECO:0000313" key="3">
    <source>
        <dbReference type="EMBL" id="TVU45736.1"/>
    </source>
</evidence>
<comment type="caution">
    <text evidence="3">The sequence shown here is derived from an EMBL/GenBank/DDBJ whole genome shotgun (WGS) entry which is preliminary data.</text>
</comment>
<dbReference type="InterPro" id="IPR011141">
    <property type="entry name" value="Polyketide_synthase_type-III"/>
</dbReference>
<dbReference type="Proteomes" id="UP000324897">
    <property type="component" value="Chromosome 5"/>
</dbReference>
<dbReference type="InterPro" id="IPR001099">
    <property type="entry name" value="Chalcone/stilbene_synt_N"/>
</dbReference>